<evidence type="ECO:0000256" key="3">
    <source>
        <dbReference type="ARBA" id="ARBA00012054"/>
    </source>
</evidence>
<dbReference type="NCBIfam" id="TIGR01313">
    <property type="entry name" value="therm_gnt_kin"/>
    <property type="match status" value="1"/>
</dbReference>
<comment type="catalytic activity">
    <reaction evidence="8 9">
        <text>D-gluconate + ATP = 6-phospho-D-gluconate + ADP + H(+)</text>
        <dbReference type="Rhea" id="RHEA:19433"/>
        <dbReference type="ChEBI" id="CHEBI:15378"/>
        <dbReference type="ChEBI" id="CHEBI:18391"/>
        <dbReference type="ChEBI" id="CHEBI:30616"/>
        <dbReference type="ChEBI" id="CHEBI:58759"/>
        <dbReference type="ChEBI" id="CHEBI:456216"/>
        <dbReference type="EC" id="2.7.1.12"/>
    </reaction>
</comment>
<keyword evidence="5 9" id="KW-0547">Nucleotide-binding</keyword>
<dbReference type="InterPro" id="IPR006001">
    <property type="entry name" value="Therm_gnt_kin"/>
</dbReference>
<sequence>MGISGAGKTIVGEAISKSLHIPFLDADDFQPKGNIRKISSGISLNDDDHWTWLASIVEHILNAHRSEFILSCSALKQSYRDYLSQRLTIDLVYLKTSEEEALRHLADRKPQTLQQLLVQSQLAILEEPKDAIIVNTENSVDKILEEIEGRLKSR</sequence>
<name>A0A150XPW3_9BACT</name>
<dbReference type="PANTHER" id="PTHR43442">
    <property type="entry name" value="GLUCONOKINASE-RELATED"/>
    <property type="match status" value="1"/>
</dbReference>
<dbReference type="GO" id="GO:0005737">
    <property type="term" value="C:cytoplasm"/>
    <property type="evidence" value="ECO:0007669"/>
    <property type="project" value="TreeGrafter"/>
</dbReference>
<dbReference type="Pfam" id="PF01202">
    <property type="entry name" value="SKI"/>
    <property type="match status" value="1"/>
</dbReference>
<dbReference type="GO" id="GO:0046316">
    <property type="term" value="F:gluconokinase activity"/>
    <property type="evidence" value="ECO:0007669"/>
    <property type="project" value="UniProtKB-EC"/>
</dbReference>
<dbReference type="STRING" id="296218.AWN68_16735"/>
<dbReference type="InterPro" id="IPR027417">
    <property type="entry name" value="P-loop_NTPase"/>
</dbReference>
<dbReference type="Proteomes" id="UP000075615">
    <property type="component" value="Unassembled WGS sequence"/>
</dbReference>
<organism evidence="10 11">
    <name type="scientific">Roseivirga echinicomitans</name>
    <dbReference type="NCBI Taxonomy" id="296218"/>
    <lineage>
        <taxon>Bacteria</taxon>
        <taxon>Pseudomonadati</taxon>
        <taxon>Bacteroidota</taxon>
        <taxon>Cytophagia</taxon>
        <taxon>Cytophagales</taxon>
        <taxon>Roseivirgaceae</taxon>
        <taxon>Roseivirga</taxon>
    </lineage>
</organism>
<dbReference type="AlphaFoldDB" id="A0A150XPW3"/>
<dbReference type="GO" id="GO:0005975">
    <property type="term" value="P:carbohydrate metabolic process"/>
    <property type="evidence" value="ECO:0007669"/>
    <property type="project" value="InterPro"/>
</dbReference>
<dbReference type="EC" id="2.7.1.12" evidence="3 9"/>
<evidence type="ECO:0000256" key="2">
    <source>
        <dbReference type="ARBA" id="ARBA00008420"/>
    </source>
</evidence>
<evidence type="ECO:0000313" key="11">
    <source>
        <dbReference type="Proteomes" id="UP000075615"/>
    </source>
</evidence>
<dbReference type="InterPro" id="IPR031322">
    <property type="entry name" value="Shikimate/glucono_kinase"/>
</dbReference>
<accession>A0A150XPW3</accession>
<comment type="similarity">
    <text evidence="2 9">Belongs to the gluconokinase GntK/GntV family.</text>
</comment>
<comment type="pathway">
    <text evidence="1">Carbohydrate acid metabolism.</text>
</comment>
<dbReference type="PANTHER" id="PTHR43442:SF3">
    <property type="entry name" value="GLUCONOKINASE-RELATED"/>
    <property type="match status" value="1"/>
</dbReference>
<evidence type="ECO:0000256" key="6">
    <source>
        <dbReference type="ARBA" id="ARBA00022777"/>
    </source>
</evidence>
<reference evidence="10 11" key="1">
    <citation type="submission" date="2016-01" db="EMBL/GenBank/DDBJ databases">
        <title>Genome sequencing of Roseivirga echinicomitans KMM 6058.</title>
        <authorList>
            <person name="Selvaratnam C."/>
            <person name="Thevarajoo S."/>
            <person name="Goh K.M."/>
            <person name="Ee R."/>
            <person name="Chan K.-G."/>
            <person name="Chong C.S."/>
        </authorList>
    </citation>
    <scope>NUCLEOTIDE SEQUENCE [LARGE SCALE GENOMIC DNA]</scope>
    <source>
        <strain evidence="10 11">KMM 6058</strain>
    </source>
</reference>
<dbReference type="EMBL" id="LRDB01000007">
    <property type="protein sequence ID" value="KYG80753.1"/>
    <property type="molecule type" value="Genomic_DNA"/>
</dbReference>
<evidence type="ECO:0000313" key="10">
    <source>
        <dbReference type="EMBL" id="KYG80753.1"/>
    </source>
</evidence>
<protein>
    <recommendedName>
        <fullName evidence="3 9">Gluconokinase</fullName>
        <ecNumber evidence="3 9">2.7.1.12</ecNumber>
    </recommendedName>
</protein>
<evidence type="ECO:0000256" key="7">
    <source>
        <dbReference type="ARBA" id="ARBA00022840"/>
    </source>
</evidence>
<evidence type="ECO:0000256" key="4">
    <source>
        <dbReference type="ARBA" id="ARBA00022679"/>
    </source>
</evidence>
<evidence type="ECO:0000256" key="1">
    <source>
        <dbReference type="ARBA" id="ARBA00004761"/>
    </source>
</evidence>
<evidence type="ECO:0000256" key="8">
    <source>
        <dbReference type="ARBA" id="ARBA00048090"/>
    </source>
</evidence>
<keyword evidence="4 9" id="KW-0808">Transferase</keyword>
<dbReference type="GO" id="GO:0005524">
    <property type="term" value="F:ATP binding"/>
    <property type="evidence" value="ECO:0007669"/>
    <property type="project" value="UniProtKB-KW"/>
</dbReference>
<keyword evidence="6 9" id="KW-0418">Kinase</keyword>
<dbReference type="SUPFAM" id="SSF52540">
    <property type="entry name" value="P-loop containing nucleoside triphosphate hydrolases"/>
    <property type="match status" value="1"/>
</dbReference>
<dbReference type="CDD" id="cd02021">
    <property type="entry name" value="GntK"/>
    <property type="match status" value="1"/>
</dbReference>
<comment type="caution">
    <text evidence="10">The sequence shown here is derived from an EMBL/GenBank/DDBJ whole genome shotgun (WGS) entry which is preliminary data.</text>
</comment>
<keyword evidence="11" id="KW-1185">Reference proteome</keyword>
<gene>
    <name evidence="10" type="ORF">AWN68_16735</name>
</gene>
<dbReference type="Gene3D" id="3.40.50.300">
    <property type="entry name" value="P-loop containing nucleotide triphosphate hydrolases"/>
    <property type="match status" value="1"/>
</dbReference>
<evidence type="ECO:0000256" key="5">
    <source>
        <dbReference type="ARBA" id="ARBA00022741"/>
    </source>
</evidence>
<proteinExistence type="inferred from homology"/>
<keyword evidence="7 9" id="KW-0067">ATP-binding</keyword>
<evidence type="ECO:0000256" key="9">
    <source>
        <dbReference type="RuleBase" id="RU363066"/>
    </source>
</evidence>